<evidence type="ECO:0000313" key="2">
    <source>
        <dbReference type="Proteomes" id="UP000594638"/>
    </source>
</evidence>
<protein>
    <submittedName>
        <fullName evidence="1">Uncharacterized protein</fullName>
    </submittedName>
</protein>
<accession>A0A8S0U272</accession>
<dbReference type="Gramene" id="OE9A050043T1">
    <property type="protein sequence ID" value="OE9A050043C1"/>
    <property type="gene ID" value="OE9A050043"/>
</dbReference>
<sequence>MNVKIAAIKSRMTMMEMVAAKPLSEKANMAILSEGPSANKSESFYANIEQEAFKLHNLSVKENTTLSPSPEKIYTNDSISILELNRSNIIKACNTPGVMDIKNKDDFILDVVRAIERYCQVLKHKNIYIRFFSACPEWEDEEDRLLPVSHVIRIATTSKHFQPEKGEAHETTPEDTIKMITFRRAK</sequence>
<organism evidence="1 2">
    <name type="scientific">Olea europaea subsp. europaea</name>
    <dbReference type="NCBI Taxonomy" id="158383"/>
    <lineage>
        <taxon>Eukaryota</taxon>
        <taxon>Viridiplantae</taxon>
        <taxon>Streptophyta</taxon>
        <taxon>Embryophyta</taxon>
        <taxon>Tracheophyta</taxon>
        <taxon>Spermatophyta</taxon>
        <taxon>Magnoliopsida</taxon>
        <taxon>eudicotyledons</taxon>
        <taxon>Gunneridae</taxon>
        <taxon>Pentapetalae</taxon>
        <taxon>asterids</taxon>
        <taxon>lamiids</taxon>
        <taxon>Lamiales</taxon>
        <taxon>Oleaceae</taxon>
        <taxon>Oleeae</taxon>
        <taxon>Olea</taxon>
    </lineage>
</organism>
<keyword evidence="2" id="KW-1185">Reference proteome</keyword>
<dbReference type="AlphaFoldDB" id="A0A8S0U272"/>
<name>A0A8S0U272_OLEEU</name>
<dbReference type="Proteomes" id="UP000594638">
    <property type="component" value="Unassembled WGS sequence"/>
</dbReference>
<comment type="caution">
    <text evidence="1">The sequence shown here is derived from an EMBL/GenBank/DDBJ whole genome shotgun (WGS) entry which is preliminary data.</text>
</comment>
<gene>
    <name evidence="1" type="ORF">OLEA9_A050043</name>
</gene>
<proteinExistence type="predicted"/>
<evidence type="ECO:0000313" key="1">
    <source>
        <dbReference type="EMBL" id="CAA3011450.1"/>
    </source>
</evidence>
<reference evidence="1 2" key="1">
    <citation type="submission" date="2019-12" db="EMBL/GenBank/DDBJ databases">
        <authorList>
            <person name="Alioto T."/>
            <person name="Alioto T."/>
            <person name="Gomez Garrido J."/>
        </authorList>
    </citation>
    <scope>NUCLEOTIDE SEQUENCE [LARGE SCALE GENOMIC DNA]</scope>
</reference>
<dbReference type="EMBL" id="CACTIH010007369">
    <property type="protein sequence ID" value="CAA3011450.1"/>
    <property type="molecule type" value="Genomic_DNA"/>
</dbReference>